<keyword evidence="1" id="KW-0812">Transmembrane</keyword>
<dbReference type="EMBL" id="AM114193">
    <property type="protein sequence ID" value="CAJ35262.1"/>
    <property type="molecule type" value="Genomic_DNA"/>
</dbReference>
<evidence type="ECO:0008006" key="4">
    <source>
        <dbReference type="Google" id="ProtNLM"/>
    </source>
</evidence>
<organism evidence="2 3">
    <name type="scientific">Methanocella arvoryzae (strain DSM 22066 / NBRC 105507 / MRE50)</name>
    <dbReference type="NCBI Taxonomy" id="351160"/>
    <lineage>
        <taxon>Archaea</taxon>
        <taxon>Methanobacteriati</taxon>
        <taxon>Methanobacteriota</taxon>
        <taxon>Stenosarchaea group</taxon>
        <taxon>Methanomicrobia</taxon>
        <taxon>Methanocellales</taxon>
        <taxon>Methanocellaceae</taxon>
        <taxon>Methanocella</taxon>
    </lineage>
</organism>
<dbReference type="Gene3D" id="2.60.40.1120">
    <property type="entry name" value="Carboxypeptidase-like, regulatory domain"/>
    <property type="match status" value="1"/>
</dbReference>
<dbReference type="Proteomes" id="UP000000663">
    <property type="component" value="Chromosome"/>
</dbReference>
<protein>
    <recommendedName>
        <fullName evidence="4">Carboxypeptidase regulatory-like domain-containing protein</fullName>
    </recommendedName>
</protein>
<dbReference type="InterPro" id="IPR008969">
    <property type="entry name" value="CarboxyPept-like_regulatory"/>
</dbReference>
<proteinExistence type="predicted"/>
<feature type="transmembrane region" description="Helical" evidence="1">
    <location>
        <begin position="40"/>
        <end position="64"/>
    </location>
</feature>
<feature type="transmembrane region" description="Helical" evidence="1">
    <location>
        <begin position="339"/>
        <end position="356"/>
    </location>
</feature>
<reference evidence="2 3" key="1">
    <citation type="journal article" date="2006" name="Science">
        <title>Genome of rice cluster I archaea -- the key methane producers in the rice rhizosphere.</title>
        <authorList>
            <person name="Erkel C."/>
            <person name="Kube M."/>
            <person name="Reinhardt R."/>
            <person name="Liesack W."/>
        </authorList>
    </citation>
    <scope>NUCLEOTIDE SEQUENCE [LARGE SCALE GENOMIC DNA]</scope>
    <source>
        <strain evidence="3">DSM 22066 / NBRC 105507 / MRE50</strain>
    </source>
</reference>
<name>Q0W8N1_METAR</name>
<evidence type="ECO:0000256" key="1">
    <source>
        <dbReference type="SAM" id="Phobius"/>
    </source>
</evidence>
<accession>Q0W8N1</accession>
<keyword evidence="1" id="KW-1133">Transmembrane helix</keyword>
<sequence>MRLYEINYIYRVLTDYFAGVIKSSIRPSVEKEEIPMRNKIFKAFAILCCITYSIIGLTSLSVLAQSEIVTDQPEKPVPAFLSEGPVPSEYITGYVFDEDGKPVPEANVSLWQNGQLWTPGKHQLAGVENPQASLPSYSIISGVPKEGSFLFGFTAPGEYTLTAEKDGYKGEPVSVHVGEETLSANRLEAIDNPVMVNITLTGYHMPTLSSDQQSYTGAIAGTIKTARGYDVTGVNVSLLQDGVMVDRPDNPQSSFHRNLSGKRIDYLFHHLAPGRYTVKAEYFAGADFNDTVTLDMDTKVMRADIVLSKAYMSPLEAPAVIFTPIVGEFDAAEPVSTPATSWLIVMLLIVLVATWLDHKR</sequence>
<dbReference type="AlphaFoldDB" id="Q0W8N1"/>
<evidence type="ECO:0000313" key="3">
    <source>
        <dbReference type="Proteomes" id="UP000000663"/>
    </source>
</evidence>
<dbReference type="SUPFAM" id="SSF49464">
    <property type="entry name" value="Carboxypeptidase regulatory domain-like"/>
    <property type="match status" value="1"/>
</dbReference>
<keyword evidence="3" id="KW-1185">Reference proteome</keyword>
<dbReference type="eggNOG" id="arCOG11125">
    <property type="taxonomic scope" value="Archaea"/>
</dbReference>
<evidence type="ECO:0000313" key="2">
    <source>
        <dbReference type="EMBL" id="CAJ35262.1"/>
    </source>
</evidence>
<keyword evidence="1" id="KW-0472">Membrane</keyword>
<gene>
    <name evidence="2" type="ORF">LRC282</name>
</gene>
<dbReference type="KEGG" id="rci:LRC282"/>